<sequence>MDNTSASNKTVSPEAAAAAEALIATPARAKRGFAVLSPEKKREIASMGGKAAHEHGRAHRFTSEEARAAGKKRHQMRVAAASQTTDRSS</sequence>
<name>A0A4Z0C1P6_9BURK</name>
<comment type="caution">
    <text evidence="2">The sequence shown here is derived from an EMBL/GenBank/DDBJ whole genome shotgun (WGS) entry which is preliminary data.</text>
</comment>
<dbReference type="OrthoDB" id="9814245at2"/>
<reference evidence="2 3" key="1">
    <citation type="submission" date="2019-03" db="EMBL/GenBank/DDBJ databases">
        <title>Ramlibacter rhizophilus CCTCC AB2015357, whole genome shotgun sequence.</title>
        <authorList>
            <person name="Zhang X."/>
            <person name="Feng G."/>
            <person name="Zhu H."/>
        </authorList>
    </citation>
    <scope>NUCLEOTIDE SEQUENCE [LARGE SCALE GENOMIC DNA]</scope>
    <source>
        <strain evidence="2 3">CCTCC AB2015357</strain>
    </source>
</reference>
<evidence type="ECO:0000313" key="2">
    <source>
        <dbReference type="EMBL" id="TFZ04862.1"/>
    </source>
</evidence>
<organism evidence="2 3">
    <name type="scientific">Ramlibacter rhizophilus</name>
    <dbReference type="NCBI Taxonomy" id="1781167"/>
    <lineage>
        <taxon>Bacteria</taxon>
        <taxon>Pseudomonadati</taxon>
        <taxon>Pseudomonadota</taxon>
        <taxon>Betaproteobacteria</taxon>
        <taxon>Burkholderiales</taxon>
        <taxon>Comamonadaceae</taxon>
        <taxon>Ramlibacter</taxon>
    </lineage>
</organism>
<dbReference type="RefSeq" id="WP_135283745.1">
    <property type="nucleotide sequence ID" value="NZ_SMLL01000001.1"/>
</dbReference>
<feature type="compositionally biased region" description="Basic and acidic residues" evidence="1">
    <location>
        <begin position="51"/>
        <end position="68"/>
    </location>
</feature>
<dbReference type="Proteomes" id="UP000297564">
    <property type="component" value="Unassembled WGS sequence"/>
</dbReference>
<evidence type="ECO:0000256" key="1">
    <source>
        <dbReference type="SAM" id="MobiDB-lite"/>
    </source>
</evidence>
<gene>
    <name evidence="2" type="ORF">EZ242_03705</name>
</gene>
<keyword evidence="3" id="KW-1185">Reference proteome</keyword>
<feature type="region of interest" description="Disordered" evidence="1">
    <location>
        <begin position="46"/>
        <end position="89"/>
    </location>
</feature>
<dbReference type="AlphaFoldDB" id="A0A4Z0C1P6"/>
<evidence type="ECO:0000313" key="3">
    <source>
        <dbReference type="Proteomes" id="UP000297564"/>
    </source>
</evidence>
<dbReference type="EMBL" id="SMLL01000001">
    <property type="protein sequence ID" value="TFZ04862.1"/>
    <property type="molecule type" value="Genomic_DNA"/>
</dbReference>
<protein>
    <submittedName>
        <fullName evidence="2">Stress-induced protein</fullName>
    </submittedName>
</protein>
<dbReference type="InterPro" id="IPR019626">
    <property type="entry name" value="Stress-induced_KGG_rpt"/>
</dbReference>
<accession>A0A4Z0C1P6</accession>
<proteinExistence type="predicted"/>
<dbReference type="Pfam" id="PF10685">
    <property type="entry name" value="KGG"/>
    <property type="match status" value="1"/>
</dbReference>